<feature type="transmembrane region" description="Helical" evidence="1">
    <location>
        <begin position="66"/>
        <end position="85"/>
    </location>
</feature>
<feature type="transmembrane region" description="Helical" evidence="1">
    <location>
        <begin position="17"/>
        <end position="35"/>
    </location>
</feature>
<organism evidence="2 3">
    <name type="scientific">Natrarchaeobius chitinivorans</name>
    <dbReference type="NCBI Taxonomy" id="1679083"/>
    <lineage>
        <taxon>Archaea</taxon>
        <taxon>Methanobacteriati</taxon>
        <taxon>Methanobacteriota</taxon>
        <taxon>Stenosarchaea group</taxon>
        <taxon>Halobacteria</taxon>
        <taxon>Halobacteriales</taxon>
        <taxon>Natrialbaceae</taxon>
        <taxon>Natrarchaeobius</taxon>
    </lineage>
</organism>
<feature type="transmembrane region" description="Helical" evidence="1">
    <location>
        <begin position="41"/>
        <end position="59"/>
    </location>
</feature>
<feature type="transmembrane region" description="Helical" evidence="1">
    <location>
        <begin position="91"/>
        <end position="108"/>
    </location>
</feature>
<keyword evidence="1" id="KW-0472">Membrane</keyword>
<dbReference type="EMBL" id="REGA01000007">
    <property type="protein sequence ID" value="RQG94901.1"/>
    <property type="molecule type" value="Genomic_DNA"/>
</dbReference>
<sequence>MSLSHAIEATLEEYSDALVELIGIVGMVMLVVGSTLEEGTLVQRLLFLVGPIVLLLVAYHNREMMLTVLQVVIILGSAMAFFPTVPLAGRLPVLMGAAILSVGYLVWIDYRRKDRFWPIGGAGLLMLAAGFTISSAHLVAFNALLAVGSVLMAVYSTLGLIFLRVRIMAIWIVLNVAFAIAPGIRLVALLN</sequence>
<dbReference type="Proteomes" id="UP000282323">
    <property type="component" value="Unassembled WGS sequence"/>
</dbReference>
<gene>
    <name evidence="2" type="ORF">EA473_10405</name>
</gene>
<name>A0A3N6MH34_NATCH</name>
<evidence type="ECO:0000313" key="2">
    <source>
        <dbReference type="EMBL" id="RQG94901.1"/>
    </source>
</evidence>
<proteinExistence type="predicted"/>
<evidence type="ECO:0000256" key="1">
    <source>
        <dbReference type="SAM" id="Phobius"/>
    </source>
</evidence>
<dbReference type="RefSeq" id="WP_124195557.1">
    <property type="nucleotide sequence ID" value="NZ_REGA01000007.1"/>
</dbReference>
<keyword evidence="3" id="KW-1185">Reference proteome</keyword>
<dbReference type="AlphaFoldDB" id="A0A3N6MH34"/>
<feature type="transmembrane region" description="Helical" evidence="1">
    <location>
        <begin position="115"/>
        <end position="133"/>
    </location>
</feature>
<evidence type="ECO:0000313" key="3">
    <source>
        <dbReference type="Proteomes" id="UP000282323"/>
    </source>
</evidence>
<feature type="transmembrane region" description="Helical" evidence="1">
    <location>
        <begin position="170"/>
        <end position="190"/>
    </location>
</feature>
<accession>A0A3N6MH34</accession>
<reference evidence="2 3" key="1">
    <citation type="submission" date="2018-10" db="EMBL/GenBank/DDBJ databases">
        <title>Natrarchaeobius chitinivorans gen. nov., sp. nov., and Natrarchaeobius haloalkaliphilus sp. nov., alkaliphilic, chitin-utilizing haloarchaea from hypersaline alkaline lakes.</title>
        <authorList>
            <person name="Sorokin D.Y."/>
            <person name="Elcheninov A.G."/>
            <person name="Kostrikina N.A."/>
            <person name="Bale N.J."/>
            <person name="Sinninghe Damste J.S."/>
            <person name="Khijniak T.V."/>
            <person name="Kublanov I.V."/>
            <person name="Toshchakov S.V."/>
        </authorList>
    </citation>
    <scope>NUCLEOTIDE SEQUENCE [LARGE SCALE GENOMIC DNA]</scope>
    <source>
        <strain evidence="2 3">AArcht4T</strain>
    </source>
</reference>
<protein>
    <submittedName>
        <fullName evidence="2">Uncharacterized protein</fullName>
    </submittedName>
</protein>
<feature type="transmembrane region" description="Helical" evidence="1">
    <location>
        <begin position="139"/>
        <end position="163"/>
    </location>
</feature>
<keyword evidence="1" id="KW-0812">Transmembrane</keyword>
<comment type="caution">
    <text evidence="2">The sequence shown here is derived from an EMBL/GenBank/DDBJ whole genome shotgun (WGS) entry which is preliminary data.</text>
</comment>
<keyword evidence="1" id="KW-1133">Transmembrane helix</keyword>